<dbReference type="PANTHER" id="PTHR45786:SF74">
    <property type="entry name" value="ATP-DEPENDENT DNA HELICASE"/>
    <property type="match status" value="1"/>
</dbReference>
<protein>
    <recommendedName>
        <fullName evidence="3">Helitron helicase-like domain-containing protein</fullName>
    </recommendedName>
</protein>
<dbReference type="Proteomes" id="UP000541444">
    <property type="component" value="Unassembled WGS sequence"/>
</dbReference>
<organism evidence="1 2">
    <name type="scientific">Kingdonia uniflora</name>
    <dbReference type="NCBI Taxonomy" id="39325"/>
    <lineage>
        <taxon>Eukaryota</taxon>
        <taxon>Viridiplantae</taxon>
        <taxon>Streptophyta</taxon>
        <taxon>Embryophyta</taxon>
        <taxon>Tracheophyta</taxon>
        <taxon>Spermatophyta</taxon>
        <taxon>Magnoliopsida</taxon>
        <taxon>Ranunculales</taxon>
        <taxon>Circaeasteraceae</taxon>
        <taxon>Kingdonia</taxon>
    </lineage>
</organism>
<name>A0A7J7M6X2_9MAGN</name>
<dbReference type="AlphaFoldDB" id="A0A7J7M6X2"/>
<sequence>MITNLVEPYYDNVVIEVTESRDDKVVKSAEPKDNVAMVGVVDCSLRFTEFEENMGNETTQSAKKNEKNRKKTLSLAQVREKNANKETRNTSADNAQIESEITTTIPSARIFIQRENNLQTEEITLTHQQASIVVDKTPSKRSLAQRVRREKEKQIALMDAIINNTYSNTNVWINEENSFMVATSKCALAQRARREIKKVNKTATFHHQTINNIHRGVYFNGETSTQQYSRCQEAGNEAIAPHALENAGENFDNCGAAPSETLGINETSNTATRLRNHSFKIGESSRGPIDIVNEPPQEPFMDEHFFNDDSMDLDFEFNVDPLIHESRHYLGNMDIECPSCHALHWLDEKLTNSSRHRPLFGASNAFTPLGVKLDDQILNGRALNARVSRNPQLNADVLKIIHDNLMEYNPFVRIYRQAYEVLNDAYSADNQNVNVHMLLHYSLRKDRRHYNLPSTYEIAVILPGDGQEAPSTRNIIVYLRGGYELMRISECHPAYLPIHYVFLFPYGEMGWEPEMKKWGVNYNRPAIKRLTQIDYYSYRLFQRPIEYSAILRSGKLFQEF</sequence>
<accession>A0A7J7M6X2</accession>
<keyword evidence="2" id="KW-1185">Reference proteome</keyword>
<evidence type="ECO:0008006" key="3">
    <source>
        <dbReference type="Google" id="ProtNLM"/>
    </source>
</evidence>
<comment type="caution">
    <text evidence="1">The sequence shown here is derived from an EMBL/GenBank/DDBJ whole genome shotgun (WGS) entry which is preliminary data.</text>
</comment>
<dbReference type="PANTHER" id="PTHR45786">
    <property type="entry name" value="DNA BINDING PROTEIN-LIKE"/>
    <property type="match status" value="1"/>
</dbReference>
<dbReference type="OrthoDB" id="10051381at2759"/>
<proteinExistence type="predicted"/>
<gene>
    <name evidence="1" type="ORF">GIB67_030309</name>
</gene>
<evidence type="ECO:0000313" key="2">
    <source>
        <dbReference type="Proteomes" id="UP000541444"/>
    </source>
</evidence>
<dbReference type="EMBL" id="JACGCM010001734">
    <property type="protein sequence ID" value="KAF6150508.1"/>
    <property type="molecule type" value="Genomic_DNA"/>
</dbReference>
<evidence type="ECO:0000313" key="1">
    <source>
        <dbReference type="EMBL" id="KAF6150508.1"/>
    </source>
</evidence>
<reference evidence="1 2" key="1">
    <citation type="journal article" date="2020" name="IScience">
        <title>Genome Sequencing of the Endangered Kingdonia uniflora (Circaeasteraceae, Ranunculales) Reveals Potential Mechanisms of Evolutionary Specialization.</title>
        <authorList>
            <person name="Sun Y."/>
            <person name="Deng T."/>
            <person name="Zhang A."/>
            <person name="Moore M.J."/>
            <person name="Landis J.B."/>
            <person name="Lin N."/>
            <person name="Zhang H."/>
            <person name="Zhang X."/>
            <person name="Huang J."/>
            <person name="Zhang X."/>
            <person name="Sun H."/>
            <person name="Wang H."/>
        </authorList>
    </citation>
    <scope>NUCLEOTIDE SEQUENCE [LARGE SCALE GENOMIC DNA]</scope>
    <source>
        <strain evidence="1">TB1705</strain>
        <tissue evidence="1">Leaf</tissue>
    </source>
</reference>